<dbReference type="PANTHER" id="PTHR42879:SF2">
    <property type="entry name" value="3-OXOACYL-[ACYL-CARRIER-PROTEIN] REDUCTASE FABG"/>
    <property type="match status" value="1"/>
</dbReference>
<dbReference type="RefSeq" id="WP_270116761.1">
    <property type="nucleotide sequence ID" value="NZ_CP096916.1"/>
</dbReference>
<evidence type="ECO:0000313" key="2">
    <source>
        <dbReference type="EMBL" id="WBM37276.1"/>
    </source>
</evidence>
<dbReference type="EMBL" id="CP096916">
    <property type="protein sequence ID" value="WBM37276.1"/>
    <property type="molecule type" value="Genomic_DNA"/>
</dbReference>
<dbReference type="PROSITE" id="PS00061">
    <property type="entry name" value="ADH_SHORT"/>
    <property type="match status" value="1"/>
</dbReference>
<sequence>MMKYSFSGHSALVTGATSGIGAATARLLAANGLSVVVSGRNRSALDEVVKDIEKAGGKAVAKVTDVTKPDQVKELVDCAIENFGALHFAVNNAGILGGSKPVGELDLDDWHSLIDTNLNGVAYGLRYQIPAILAAGGGAVVNMSSIMGLVSNARLPGYNAAKHGVVGLSRAAALEYSSKGLRINTIHPGYVDTPILSDYDEAARADLVTQHPIGRLGHSDEIAHTIAFLLSEGASFMTGACLVADGGYTAK</sequence>
<keyword evidence="3" id="KW-1185">Reference proteome</keyword>
<dbReference type="PANTHER" id="PTHR42879">
    <property type="entry name" value="3-OXOACYL-(ACYL-CARRIER-PROTEIN) REDUCTASE"/>
    <property type="match status" value="1"/>
</dbReference>
<evidence type="ECO:0000313" key="3">
    <source>
        <dbReference type="Proteomes" id="UP001211866"/>
    </source>
</evidence>
<dbReference type="PRINTS" id="PR00081">
    <property type="entry name" value="GDHRDH"/>
</dbReference>
<dbReference type="Proteomes" id="UP001211866">
    <property type="component" value="Chromosome"/>
</dbReference>
<dbReference type="InterPro" id="IPR002347">
    <property type="entry name" value="SDR_fam"/>
</dbReference>
<organism evidence="2 3">
    <name type="scientific">Alcaligenes faecalis</name>
    <dbReference type="NCBI Taxonomy" id="511"/>
    <lineage>
        <taxon>Bacteria</taxon>
        <taxon>Pseudomonadati</taxon>
        <taxon>Pseudomonadota</taxon>
        <taxon>Betaproteobacteria</taxon>
        <taxon>Burkholderiales</taxon>
        <taxon>Alcaligenaceae</taxon>
        <taxon>Alcaligenes</taxon>
    </lineage>
</organism>
<evidence type="ECO:0000256" key="1">
    <source>
        <dbReference type="ARBA" id="ARBA00006484"/>
    </source>
</evidence>
<protein>
    <submittedName>
        <fullName evidence="2">SDR family oxidoreductase</fullName>
    </submittedName>
</protein>
<gene>
    <name evidence="2" type="ORF">M2J83_15910</name>
</gene>
<dbReference type="InterPro" id="IPR036291">
    <property type="entry name" value="NAD(P)-bd_dom_sf"/>
</dbReference>
<comment type="similarity">
    <text evidence="1">Belongs to the short-chain dehydrogenases/reductases (SDR) family.</text>
</comment>
<name>A0ABY7N203_ALCFA</name>
<accession>A0ABY7N203</accession>
<proteinExistence type="inferred from homology"/>
<dbReference type="CDD" id="cd05233">
    <property type="entry name" value="SDR_c"/>
    <property type="match status" value="1"/>
</dbReference>
<dbReference type="PRINTS" id="PR00080">
    <property type="entry name" value="SDRFAMILY"/>
</dbReference>
<dbReference type="InterPro" id="IPR050259">
    <property type="entry name" value="SDR"/>
</dbReference>
<reference evidence="2 3" key="1">
    <citation type="submission" date="2022-05" db="EMBL/GenBank/DDBJ databases">
        <title>Complete sequence of strain NY11312.</title>
        <authorList>
            <person name="Zhou D."/>
        </authorList>
    </citation>
    <scope>NUCLEOTIDE SEQUENCE [LARGE SCALE GENOMIC DNA]</scope>
    <source>
        <strain evidence="2 3">NY11312</strain>
    </source>
</reference>
<dbReference type="InterPro" id="IPR020904">
    <property type="entry name" value="Sc_DH/Rdtase_CS"/>
</dbReference>
<dbReference type="Gene3D" id="3.40.50.720">
    <property type="entry name" value="NAD(P)-binding Rossmann-like Domain"/>
    <property type="match status" value="1"/>
</dbReference>
<dbReference type="SUPFAM" id="SSF51735">
    <property type="entry name" value="NAD(P)-binding Rossmann-fold domains"/>
    <property type="match status" value="1"/>
</dbReference>
<dbReference type="Pfam" id="PF13561">
    <property type="entry name" value="adh_short_C2"/>
    <property type="match status" value="1"/>
</dbReference>
<dbReference type="NCBIfam" id="NF005559">
    <property type="entry name" value="PRK07231.1"/>
    <property type="match status" value="1"/>
</dbReference>